<organism evidence="1 2">
    <name type="scientific">Candidatus Competibacter denitrificans Run_A_D11</name>
    <dbReference type="NCBI Taxonomy" id="1400863"/>
    <lineage>
        <taxon>Bacteria</taxon>
        <taxon>Pseudomonadati</taxon>
        <taxon>Pseudomonadota</taxon>
        <taxon>Gammaproteobacteria</taxon>
        <taxon>Candidatus Competibacteraceae</taxon>
        <taxon>Candidatus Competibacter</taxon>
    </lineage>
</organism>
<gene>
    <name evidence="1" type="ORF">BN873_490007</name>
</gene>
<dbReference type="STRING" id="1400863.BN873_490007"/>
<proteinExistence type="predicted"/>
<comment type="caution">
    <text evidence="1">The sequence shown here is derived from an EMBL/GenBank/DDBJ whole genome shotgun (WGS) entry which is preliminary data.</text>
</comment>
<accession>W6MDT0</accession>
<dbReference type="RefSeq" id="WP_048674107.1">
    <property type="nucleotide sequence ID" value="NZ_CBTJ020000057.1"/>
</dbReference>
<dbReference type="EMBL" id="CBTJ020000057">
    <property type="protein sequence ID" value="CDI03398.1"/>
    <property type="molecule type" value="Genomic_DNA"/>
</dbReference>
<dbReference type="OrthoDB" id="6194754at2"/>
<dbReference type="Proteomes" id="UP000035760">
    <property type="component" value="Unassembled WGS sequence"/>
</dbReference>
<sequence>MSNSVQSVGGGTFIVDGQSMDYATLVLALQLERVDLLDKQLGAQAQAIQDRNALIAQANDMLTRVQQLKNQAAQNNTATNGGADMKKFFDTNGIKYDTTGNDMINTKDEWEVAIQGLKNFTDKLNSQSELDFIRVQNLNNKREQALELTTNQLQKDSKIKNDIIGNTR</sequence>
<protein>
    <submittedName>
        <fullName evidence="1">Uncharacterized protein</fullName>
    </submittedName>
</protein>
<name>W6MDT0_9GAMM</name>
<dbReference type="AlphaFoldDB" id="W6MDT0"/>
<evidence type="ECO:0000313" key="2">
    <source>
        <dbReference type="Proteomes" id="UP000035760"/>
    </source>
</evidence>
<keyword evidence="2" id="KW-1185">Reference proteome</keyword>
<reference evidence="1" key="1">
    <citation type="submission" date="2013-07" db="EMBL/GenBank/DDBJ databases">
        <authorList>
            <person name="McIlroy S."/>
        </authorList>
    </citation>
    <scope>NUCLEOTIDE SEQUENCE [LARGE SCALE GENOMIC DNA]</scope>
    <source>
        <strain evidence="1">Run_A_D11</strain>
    </source>
</reference>
<evidence type="ECO:0000313" key="1">
    <source>
        <dbReference type="EMBL" id="CDI03398.1"/>
    </source>
</evidence>
<reference evidence="1" key="2">
    <citation type="submission" date="2014-03" db="EMBL/GenBank/DDBJ databases">
        <title>Candidatus Competibacter-lineage genomes retrieved from metagenomes reveal functional metabolic diversity.</title>
        <authorList>
            <person name="McIlroy S.J."/>
            <person name="Albertsen M."/>
            <person name="Andresen E.K."/>
            <person name="Saunders A.M."/>
            <person name="Kristiansen R."/>
            <person name="Stokholm-Bjerregaard M."/>
            <person name="Nielsen K.L."/>
            <person name="Nielsen P.H."/>
        </authorList>
    </citation>
    <scope>NUCLEOTIDE SEQUENCE</scope>
    <source>
        <strain evidence="1">Run_A_D11</strain>
    </source>
</reference>